<organism evidence="1 2">
    <name type="scientific">Timema podura</name>
    <name type="common">Walking stick</name>
    <dbReference type="NCBI Taxonomy" id="61482"/>
    <lineage>
        <taxon>Eukaryota</taxon>
        <taxon>Metazoa</taxon>
        <taxon>Ecdysozoa</taxon>
        <taxon>Arthropoda</taxon>
        <taxon>Hexapoda</taxon>
        <taxon>Insecta</taxon>
        <taxon>Pterygota</taxon>
        <taxon>Neoptera</taxon>
        <taxon>Polyneoptera</taxon>
        <taxon>Phasmatodea</taxon>
        <taxon>Timematodea</taxon>
        <taxon>Timematoidea</taxon>
        <taxon>Timematidae</taxon>
        <taxon>Timema</taxon>
    </lineage>
</organism>
<name>A0ABN7NUY9_TIMPD</name>
<evidence type="ECO:0000313" key="2">
    <source>
        <dbReference type="Proteomes" id="UP001153148"/>
    </source>
</evidence>
<dbReference type="Proteomes" id="UP001153148">
    <property type="component" value="Unassembled WGS sequence"/>
</dbReference>
<evidence type="ECO:0000313" key="1">
    <source>
        <dbReference type="EMBL" id="CAG2059573.1"/>
    </source>
</evidence>
<comment type="caution">
    <text evidence="1">The sequence shown here is derived from an EMBL/GenBank/DDBJ whole genome shotgun (WGS) entry which is preliminary data.</text>
</comment>
<sequence length="123" mass="13821">LTVQLQIEEISRKLRTGELGIPLNPEDSIACQCEDRLIDIVSLARLEMRLEISSSSSAGSAQHDLKSLSSSALSALHDLKYLSFFGSHISSEVCMRLNQPIQSLHMRLQREKLAEYIYSCEKI</sequence>
<accession>A0ABN7NUY9</accession>
<evidence type="ECO:0008006" key="3">
    <source>
        <dbReference type="Google" id="ProtNLM"/>
    </source>
</evidence>
<keyword evidence="2" id="KW-1185">Reference proteome</keyword>
<dbReference type="EMBL" id="CAJPIN010009951">
    <property type="protein sequence ID" value="CAG2059573.1"/>
    <property type="molecule type" value="Genomic_DNA"/>
</dbReference>
<reference evidence="1" key="1">
    <citation type="submission" date="2021-03" db="EMBL/GenBank/DDBJ databases">
        <authorList>
            <person name="Tran Van P."/>
        </authorList>
    </citation>
    <scope>NUCLEOTIDE SEQUENCE</scope>
</reference>
<proteinExistence type="predicted"/>
<protein>
    <recommendedName>
        <fullName evidence="3">Leptin</fullName>
    </recommendedName>
</protein>
<feature type="non-terminal residue" evidence="1">
    <location>
        <position position="123"/>
    </location>
</feature>
<gene>
    <name evidence="1" type="ORF">TPAB3V08_LOCUS6535</name>
</gene>
<feature type="non-terminal residue" evidence="1">
    <location>
        <position position="1"/>
    </location>
</feature>